<protein>
    <recommendedName>
        <fullName evidence="1">Integrase catalytic domain-containing protein</fullName>
    </recommendedName>
</protein>
<feature type="domain" description="Integrase catalytic" evidence="1">
    <location>
        <begin position="9"/>
        <end position="40"/>
    </location>
</feature>
<organism evidence="2 3">
    <name type="scientific">Candidatus Roizmanbacteria bacterium CG_4_9_14_3_um_filter_33_18</name>
    <dbReference type="NCBI Taxonomy" id="1974841"/>
    <lineage>
        <taxon>Bacteria</taxon>
        <taxon>Candidatus Roizmaniibacteriota</taxon>
    </lineage>
</organism>
<reference evidence="3" key="1">
    <citation type="submission" date="2017-09" db="EMBL/GenBank/DDBJ databases">
        <title>Depth-based differentiation of microbial function through sediment-hosted aquifers and enrichment of novel symbionts in the deep terrestrial subsurface.</title>
        <authorList>
            <person name="Probst A.J."/>
            <person name="Ladd B."/>
            <person name="Jarett J.K."/>
            <person name="Geller-Mcgrath D.E."/>
            <person name="Sieber C.M.K."/>
            <person name="Emerson J.B."/>
            <person name="Anantharaman K."/>
            <person name="Thomas B.C."/>
            <person name="Malmstrom R."/>
            <person name="Stieglmeier M."/>
            <person name="Klingl A."/>
            <person name="Woyke T."/>
            <person name="Ryan C.M."/>
            <person name="Banfield J.F."/>
        </authorList>
    </citation>
    <scope>NUCLEOTIDE SEQUENCE [LARGE SCALE GENOMIC DNA]</scope>
</reference>
<dbReference type="SUPFAM" id="SSF53098">
    <property type="entry name" value="Ribonuclease H-like"/>
    <property type="match status" value="1"/>
</dbReference>
<dbReference type="InterPro" id="IPR001584">
    <property type="entry name" value="Integrase_cat-core"/>
</dbReference>
<accession>A0A2M7XXX8</accession>
<sequence>MNYEIDAATYDLNEFDQKLNDWVIYYNQIRPHQSLGYMTPNNYLVQLQKGDT</sequence>
<gene>
    <name evidence="2" type="ORF">CO165_02800</name>
</gene>
<dbReference type="EMBL" id="PFWL01000121">
    <property type="protein sequence ID" value="PJA55591.1"/>
    <property type="molecule type" value="Genomic_DNA"/>
</dbReference>
<dbReference type="InterPro" id="IPR012337">
    <property type="entry name" value="RNaseH-like_sf"/>
</dbReference>
<dbReference type="Proteomes" id="UP000229647">
    <property type="component" value="Unassembled WGS sequence"/>
</dbReference>
<evidence type="ECO:0000313" key="3">
    <source>
        <dbReference type="Proteomes" id="UP000229647"/>
    </source>
</evidence>
<dbReference type="GO" id="GO:0015074">
    <property type="term" value="P:DNA integration"/>
    <property type="evidence" value="ECO:0007669"/>
    <property type="project" value="InterPro"/>
</dbReference>
<evidence type="ECO:0000313" key="2">
    <source>
        <dbReference type="EMBL" id="PJA55591.1"/>
    </source>
</evidence>
<evidence type="ECO:0000259" key="1">
    <source>
        <dbReference type="Pfam" id="PF13683"/>
    </source>
</evidence>
<proteinExistence type="predicted"/>
<dbReference type="AlphaFoldDB" id="A0A2M7XXX8"/>
<name>A0A2M7XXX8_9BACT</name>
<comment type="caution">
    <text evidence="2">The sequence shown here is derived from an EMBL/GenBank/DDBJ whole genome shotgun (WGS) entry which is preliminary data.</text>
</comment>
<dbReference type="Pfam" id="PF13683">
    <property type="entry name" value="rve_3"/>
    <property type="match status" value="1"/>
</dbReference>